<evidence type="ECO:0000256" key="2">
    <source>
        <dbReference type="ARBA" id="ARBA00022803"/>
    </source>
</evidence>
<keyword evidence="4" id="KW-0812">Transmembrane</keyword>
<dbReference type="EMBL" id="JADJNC010000015">
    <property type="protein sequence ID" value="MBK7423487.1"/>
    <property type="molecule type" value="Genomic_DNA"/>
</dbReference>
<feature type="compositionally biased region" description="Basic and acidic residues" evidence="3">
    <location>
        <begin position="136"/>
        <end position="146"/>
    </location>
</feature>
<dbReference type="Gene3D" id="1.25.40.10">
    <property type="entry name" value="Tetratricopeptide repeat domain"/>
    <property type="match status" value="1"/>
</dbReference>
<dbReference type="PANTHER" id="PTHR45586:SF1">
    <property type="entry name" value="LIPOPOLYSACCHARIDE ASSEMBLY PROTEIN B"/>
    <property type="match status" value="1"/>
</dbReference>
<dbReference type="Pfam" id="PF14559">
    <property type="entry name" value="TPR_19"/>
    <property type="match status" value="1"/>
</dbReference>
<dbReference type="Proteomes" id="UP000886602">
    <property type="component" value="Unassembled WGS sequence"/>
</dbReference>
<dbReference type="InterPro" id="IPR019734">
    <property type="entry name" value="TPR_rpt"/>
</dbReference>
<dbReference type="InterPro" id="IPR011990">
    <property type="entry name" value="TPR-like_helical_dom_sf"/>
</dbReference>
<feature type="compositionally biased region" description="Polar residues" evidence="3">
    <location>
        <begin position="160"/>
        <end position="169"/>
    </location>
</feature>
<gene>
    <name evidence="5" type="ORF">IPJ48_10515</name>
</gene>
<keyword evidence="1" id="KW-0677">Repeat</keyword>
<evidence type="ECO:0000256" key="1">
    <source>
        <dbReference type="ARBA" id="ARBA00022737"/>
    </source>
</evidence>
<organism evidence="5 6">
    <name type="scientific">Candidatus Propionivibrio dominans</name>
    <dbReference type="NCBI Taxonomy" id="2954373"/>
    <lineage>
        <taxon>Bacteria</taxon>
        <taxon>Pseudomonadati</taxon>
        <taxon>Pseudomonadota</taxon>
        <taxon>Betaproteobacteria</taxon>
        <taxon>Rhodocyclales</taxon>
        <taxon>Rhodocyclaceae</taxon>
        <taxon>Propionivibrio</taxon>
    </lineage>
</organism>
<feature type="region of interest" description="Disordered" evidence="3">
    <location>
        <begin position="120"/>
        <end position="196"/>
    </location>
</feature>
<dbReference type="InterPro" id="IPR051012">
    <property type="entry name" value="CellSynth/LPSAsmb/PSIAsmb"/>
</dbReference>
<feature type="compositionally biased region" description="Basic and acidic residues" evidence="3">
    <location>
        <begin position="184"/>
        <end position="196"/>
    </location>
</feature>
<protein>
    <submittedName>
        <fullName evidence="5">Tetratricopeptide repeat protein</fullName>
    </submittedName>
</protein>
<feature type="transmembrane region" description="Helical" evidence="4">
    <location>
        <begin position="39"/>
        <end position="60"/>
    </location>
</feature>
<dbReference type="SUPFAM" id="SSF48452">
    <property type="entry name" value="TPR-like"/>
    <property type="match status" value="1"/>
</dbReference>
<accession>A0A9D7F7K0</accession>
<evidence type="ECO:0000313" key="5">
    <source>
        <dbReference type="EMBL" id="MBK7423487.1"/>
    </source>
</evidence>
<dbReference type="Pfam" id="PF13432">
    <property type="entry name" value="TPR_16"/>
    <property type="match status" value="1"/>
</dbReference>
<proteinExistence type="predicted"/>
<comment type="caution">
    <text evidence="5">The sequence shown here is derived from an EMBL/GenBank/DDBJ whole genome shotgun (WGS) entry which is preliminary data.</text>
</comment>
<dbReference type="SMART" id="SM00028">
    <property type="entry name" value="TPR"/>
    <property type="match status" value="3"/>
</dbReference>
<keyword evidence="4" id="KW-0472">Membrane</keyword>
<evidence type="ECO:0000313" key="6">
    <source>
        <dbReference type="Proteomes" id="UP000886602"/>
    </source>
</evidence>
<dbReference type="AlphaFoldDB" id="A0A9D7F7K0"/>
<keyword evidence="4" id="KW-1133">Transmembrane helix</keyword>
<evidence type="ECO:0000256" key="4">
    <source>
        <dbReference type="SAM" id="Phobius"/>
    </source>
</evidence>
<reference evidence="5" key="1">
    <citation type="submission" date="2020-10" db="EMBL/GenBank/DDBJ databases">
        <title>Connecting structure to function with the recovery of over 1000 high-quality activated sludge metagenome-assembled genomes encoding full-length rRNA genes using long-read sequencing.</title>
        <authorList>
            <person name="Singleton C.M."/>
            <person name="Petriglieri F."/>
            <person name="Kristensen J.M."/>
            <person name="Kirkegaard R.H."/>
            <person name="Michaelsen T.Y."/>
            <person name="Andersen M.H."/>
            <person name="Karst S.M."/>
            <person name="Dueholm M.S."/>
            <person name="Nielsen P.H."/>
            <person name="Albertsen M."/>
        </authorList>
    </citation>
    <scope>NUCLEOTIDE SEQUENCE</scope>
    <source>
        <strain evidence="5">EsbW_18-Q3-R4-48_MAXAC.044</strain>
    </source>
</reference>
<sequence>MSLINQMLQDLDARRAAHGVGSRLPNDVRPLPKPQASPLPIIIGVLVLLVLAGGLALYLWETRQQAVPAPLAVLAPEPEKIVPSEPTTAASAVSSASTLQELGGSLRMAEFIKPPAEKLAAAKPDATSAVSGRPVVAERRTDDERQVQAGETSMPAASGATPQGSGKSARNSRDGIVATNPTIERTDAQGSSRERAEAEYRKAIAAVNQGRIAEAVDGLRNALRQDPLHIASRQLLVKLLLEAKRPDEAAQVLQDGLQGQPAQIGWAMSLARLQVDRKDLTGAWQTLNNSLPAAGSNADYQGFTAHVLQRLGRHKEAAEHYQAATRLSPGDGRWWLGLGLALEEEGRVSEAREAFLRARQSGNLGAELSALVEQKLR</sequence>
<dbReference type="PANTHER" id="PTHR45586">
    <property type="entry name" value="TPR REPEAT-CONTAINING PROTEIN PA4667"/>
    <property type="match status" value="1"/>
</dbReference>
<evidence type="ECO:0000256" key="3">
    <source>
        <dbReference type="SAM" id="MobiDB-lite"/>
    </source>
</evidence>
<keyword evidence="2" id="KW-0802">TPR repeat</keyword>
<name>A0A9D7F7K0_9RHOO</name>